<sequence length="162" mass="17471">NIIAFGLASILGGLFVIGHNLNDLKNGHSGGHPLQINTQQDRYQELLGRRENFILHFLLAVLSFLIFGSVPLGVYGLLISMHNYDEVKISAVTASSVVCIILLAMAKAYTSRPPKSYVKTVLHYVALALATSGISYLAGDLVKKLLDKISGSQSGYVLAMPL</sequence>
<proteinExistence type="predicted"/>
<dbReference type="Gramene" id="rna-AYBTSS11_LOCUS26595">
    <property type="protein sequence ID" value="CAJ1974515.1"/>
    <property type="gene ID" value="gene-AYBTSS11_LOCUS26595"/>
</dbReference>
<dbReference type="PANTHER" id="PTHR38937:SF2">
    <property type="entry name" value="MEMBRANE PROTEIN OF ER BODY-LIKE PROTEIN ISOFORM X1"/>
    <property type="match status" value="1"/>
</dbReference>
<keyword evidence="1" id="KW-0812">Transmembrane</keyword>
<feature type="transmembrane region" description="Helical" evidence="1">
    <location>
        <begin position="53"/>
        <end position="77"/>
    </location>
</feature>
<dbReference type="Proteomes" id="UP001189624">
    <property type="component" value="Chromosome 9"/>
</dbReference>
<dbReference type="AlphaFoldDB" id="A0AA86W0N1"/>
<evidence type="ECO:0000313" key="3">
    <source>
        <dbReference type="Proteomes" id="UP001189624"/>
    </source>
</evidence>
<keyword evidence="1" id="KW-1133">Transmembrane helix</keyword>
<protein>
    <submittedName>
        <fullName evidence="2">Uncharacterized protein</fullName>
    </submittedName>
</protein>
<feature type="transmembrane region" description="Helical" evidence="1">
    <location>
        <begin position="89"/>
        <end position="109"/>
    </location>
</feature>
<name>A0AA86W0N1_9FABA</name>
<dbReference type="PANTHER" id="PTHR38937">
    <property type="entry name" value="MEMBRANE PROTEIN OF ER BODY-LIKE PROTEIN"/>
    <property type="match status" value="1"/>
</dbReference>
<dbReference type="EMBL" id="OY731406">
    <property type="protein sequence ID" value="CAJ1974515.1"/>
    <property type="molecule type" value="Genomic_DNA"/>
</dbReference>
<feature type="transmembrane region" description="Helical" evidence="1">
    <location>
        <begin position="121"/>
        <end position="139"/>
    </location>
</feature>
<evidence type="ECO:0000313" key="2">
    <source>
        <dbReference type="EMBL" id="CAJ1974515.1"/>
    </source>
</evidence>
<organism evidence="2 3">
    <name type="scientific">Sphenostylis stenocarpa</name>
    <dbReference type="NCBI Taxonomy" id="92480"/>
    <lineage>
        <taxon>Eukaryota</taxon>
        <taxon>Viridiplantae</taxon>
        <taxon>Streptophyta</taxon>
        <taxon>Embryophyta</taxon>
        <taxon>Tracheophyta</taxon>
        <taxon>Spermatophyta</taxon>
        <taxon>Magnoliopsida</taxon>
        <taxon>eudicotyledons</taxon>
        <taxon>Gunneridae</taxon>
        <taxon>Pentapetalae</taxon>
        <taxon>rosids</taxon>
        <taxon>fabids</taxon>
        <taxon>Fabales</taxon>
        <taxon>Fabaceae</taxon>
        <taxon>Papilionoideae</taxon>
        <taxon>50 kb inversion clade</taxon>
        <taxon>NPAAA clade</taxon>
        <taxon>indigoferoid/millettioid clade</taxon>
        <taxon>Phaseoleae</taxon>
        <taxon>Sphenostylis</taxon>
    </lineage>
</organism>
<accession>A0AA86W0N1</accession>
<gene>
    <name evidence="2" type="ORF">AYBTSS11_LOCUS26595</name>
</gene>
<keyword evidence="3" id="KW-1185">Reference proteome</keyword>
<dbReference type="InterPro" id="IPR052843">
    <property type="entry name" value="ER_body_metal_sequester"/>
</dbReference>
<evidence type="ECO:0000256" key="1">
    <source>
        <dbReference type="SAM" id="Phobius"/>
    </source>
</evidence>
<keyword evidence="1" id="KW-0472">Membrane</keyword>
<feature type="non-terminal residue" evidence="2">
    <location>
        <position position="1"/>
    </location>
</feature>
<reference evidence="2" key="1">
    <citation type="submission" date="2023-10" db="EMBL/GenBank/DDBJ databases">
        <authorList>
            <person name="Domelevo Entfellner J.-B."/>
        </authorList>
    </citation>
    <scope>NUCLEOTIDE SEQUENCE</scope>
</reference>